<proteinExistence type="predicted"/>
<accession>A0A4Y8WPE4</accession>
<dbReference type="AlphaFoldDB" id="A0A4Y8WPE4"/>
<evidence type="ECO:0000313" key="2">
    <source>
        <dbReference type="Proteomes" id="UP000297225"/>
    </source>
</evidence>
<dbReference type="InterPro" id="IPR021958">
    <property type="entry name" value="DUF3575"/>
</dbReference>
<organism evidence="1 2">
    <name type="scientific">Porphyromonas levii</name>
    <dbReference type="NCBI Taxonomy" id="28114"/>
    <lineage>
        <taxon>Bacteria</taxon>
        <taxon>Pseudomonadati</taxon>
        <taxon>Bacteroidota</taxon>
        <taxon>Bacteroidia</taxon>
        <taxon>Bacteroidales</taxon>
        <taxon>Porphyromonadaceae</taxon>
        <taxon>Porphyromonas</taxon>
    </lineage>
</organism>
<sequence length="182" mass="20613">MKRFFLCVVAVGLSMFCHLESKAQFYSASVNTLALPTATLNGDVSMTLNRNWSAHADVSINPWRIEKFRIQHLMVRPQIRYWLSESYRGWFFGAHGVFAGYHLGIPRYMRYKVKGIAVGGGVDVGYQLPLSPRWNLEFALGGSVLWADYFRSECKNCGKILDEKSGVYVLPTKAALSVVYLF</sequence>
<protein>
    <submittedName>
        <fullName evidence="1">DUF3575 domain-containing protein</fullName>
    </submittedName>
</protein>
<dbReference type="EMBL" id="SPNC01000148">
    <property type="protein sequence ID" value="TFH94285.1"/>
    <property type="molecule type" value="Genomic_DNA"/>
</dbReference>
<name>A0A4Y8WPE4_9PORP</name>
<dbReference type="RefSeq" id="WP_134848831.1">
    <property type="nucleotide sequence ID" value="NZ_CP197400.1"/>
</dbReference>
<dbReference type="Pfam" id="PF12099">
    <property type="entry name" value="DUF3575"/>
    <property type="match status" value="1"/>
</dbReference>
<dbReference type="STRING" id="1122973.GCA_000379925_02014"/>
<gene>
    <name evidence="1" type="ORF">E4P47_08210</name>
</gene>
<evidence type="ECO:0000313" key="1">
    <source>
        <dbReference type="EMBL" id="TFH94285.1"/>
    </source>
</evidence>
<comment type="caution">
    <text evidence="1">The sequence shown here is derived from an EMBL/GenBank/DDBJ whole genome shotgun (WGS) entry which is preliminary data.</text>
</comment>
<dbReference type="Proteomes" id="UP000297225">
    <property type="component" value="Unassembled WGS sequence"/>
</dbReference>
<dbReference type="OrthoDB" id="1028990at2"/>
<reference evidence="1 2" key="1">
    <citation type="submission" date="2019-03" db="EMBL/GenBank/DDBJ databases">
        <title>Porphyromonas levii Isolated from the Uterus of Dairy Cows.</title>
        <authorList>
            <person name="Francis A.M."/>
        </authorList>
    </citation>
    <scope>NUCLEOTIDE SEQUENCE [LARGE SCALE GENOMIC DNA]</scope>
    <source>
        <strain evidence="1 2">AF5678</strain>
    </source>
</reference>
<keyword evidence="2" id="KW-1185">Reference proteome</keyword>